<dbReference type="InterPro" id="IPR011966">
    <property type="entry name" value="PaaN-DH"/>
</dbReference>
<evidence type="ECO:0000313" key="7">
    <source>
        <dbReference type="EMBL" id="POH74315.1"/>
    </source>
</evidence>
<dbReference type="InterPro" id="IPR029069">
    <property type="entry name" value="HotDog_dom_sf"/>
</dbReference>
<dbReference type="InterPro" id="IPR016163">
    <property type="entry name" value="Ald_DH_C"/>
</dbReference>
<dbReference type="SUPFAM" id="SSF53720">
    <property type="entry name" value="ALDH-like"/>
    <property type="match status" value="1"/>
</dbReference>
<dbReference type="InterPro" id="IPR016161">
    <property type="entry name" value="Ald_DH/histidinol_DH"/>
</dbReference>
<keyword evidence="8" id="KW-1185">Reference proteome</keyword>
<keyword evidence="3" id="KW-0560">Oxidoreductase</keyword>
<comment type="caution">
    <text evidence="7">The sequence shown here is derived from an EMBL/GenBank/DDBJ whole genome shotgun (WGS) entry which is preliminary data.</text>
</comment>
<dbReference type="GO" id="GO:0016620">
    <property type="term" value="F:oxidoreductase activity, acting on the aldehyde or oxo group of donors, NAD or NADP as acceptor"/>
    <property type="evidence" value="ECO:0007669"/>
    <property type="project" value="InterPro"/>
</dbReference>
<comment type="similarity">
    <text evidence="2">Belongs to the aldehyde dehydrogenase family.</text>
</comment>
<sequence>MTTATSIETVPSYVQDAWWTPASGVTGTDARDASTGEVLARVSAEGLDLGAAVEHARTVGQTQLGQLTIHERALKLRELAAYLNDRRQELYDISARTGATKIDSMVDIDGGIGVLFTFSSKGRRELPNANVIVDGPVEVLSKDGSFIAEHIYTRIPGVAVQINAFNFPVWGMLEKFAPAFIAGVPTIVKPATPSGYLAEAAVRAIVESGILPEGALQLISGSARTLLDVLDYRDMVSFTGSAATAITLKNHPNVAHGGVRFTAETDSLNAAILGPDAVPGTLEFDAFIKSVVTEMTVKAGQKCTSIRRTIVPNELKQAVIDAIGARISERVVVGDPRAEGVTMGALASLEQLADVRAAVETMLAAGGELAYGTLDAPTVTRADGTVAAVADGAFMTPVLLSWANAEAPEVHALEAFGPVSSVIGYATHPGHDGQGLDVSEAVRLAALGAGSLVATVCTNDPATARALVTGIAAHHGRVLVLNREDARTSTGHGSPVPHLVHGGPGRAGGGEELGGIRSVKHHMQRTAIQGSPNMLTAVTGVWHTGADRVTAGSAEFGAVAGAVHPFRKSLAELRIGDAFASGLRQVTLEDITAFANSTGDTFYAHTDAAAAEKNPFFPGIVAHGYLLVSWAAGLFVEPAPGPVLANYGLESLRFITPVAAGDSIRVTLTAKKITPRVTDEYGEVCWDAILHNQDGEIVATYDVLTLVEKEETLYADNL</sequence>
<dbReference type="InterPro" id="IPR016162">
    <property type="entry name" value="Ald_DH_N"/>
</dbReference>
<feature type="domain" description="Aldehyde dehydrogenase" evidence="5">
    <location>
        <begin position="19"/>
        <end position="484"/>
    </location>
</feature>
<dbReference type="EMBL" id="PPXC01000004">
    <property type="protein sequence ID" value="POH74315.1"/>
    <property type="molecule type" value="Genomic_DNA"/>
</dbReference>
<dbReference type="RefSeq" id="WP_103465023.1">
    <property type="nucleotide sequence ID" value="NZ_PPXC01000004.1"/>
</dbReference>
<dbReference type="Pfam" id="PF01575">
    <property type="entry name" value="MaoC_dehydratas"/>
    <property type="match status" value="1"/>
</dbReference>
<evidence type="ECO:0000256" key="2">
    <source>
        <dbReference type="ARBA" id="ARBA00009986"/>
    </source>
</evidence>
<feature type="domain" description="MaoC-like" evidence="6">
    <location>
        <begin position="584"/>
        <end position="672"/>
    </location>
</feature>
<proteinExistence type="inferred from homology"/>
<dbReference type="AlphaFoldDB" id="A0A2S3ZYF1"/>
<dbReference type="SUPFAM" id="SSF54637">
    <property type="entry name" value="Thioesterase/thiol ester dehydrase-isomerase"/>
    <property type="match status" value="1"/>
</dbReference>
<dbReference type="PANTHER" id="PTHR43111">
    <property type="entry name" value="ALDEHYDE DEHYDROGENASE B-RELATED"/>
    <property type="match status" value="1"/>
</dbReference>
<dbReference type="Gene3D" id="3.10.129.10">
    <property type="entry name" value="Hotdog Thioesterase"/>
    <property type="match status" value="1"/>
</dbReference>
<accession>A0A2S3ZYF1</accession>
<evidence type="ECO:0000259" key="5">
    <source>
        <dbReference type="Pfam" id="PF00171"/>
    </source>
</evidence>
<evidence type="ECO:0000256" key="3">
    <source>
        <dbReference type="ARBA" id="ARBA00023002"/>
    </source>
</evidence>
<dbReference type="InterPro" id="IPR002539">
    <property type="entry name" value="MaoC-like_dom"/>
</dbReference>
<name>A0A2S3ZYF1_ARTGL</name>
<comment type="similarity">
    <text evidence="1">Belongs to the enoyl-CoA hydratase/isomerase family.</text>
</comment>
<dbReference type="InterPro" id="IPR015590">
    <property type="entry name" value="Aldehyde_DH_dom"/>
</dbReference>
<feature type="region of interest" description="Disordered" evidence="4">
    <location>
        <begin position="487"/>
        <end position="506"/>
    </location>
</feature>
<dbReference type="Gene3D" id="3.40.605.10">
    <property type="entry name" value="Aldehyde Dehydrogenase, Chain A, domain 1"/>
    <property type="match status" value="1"/>
</dbReference>
<protein>
    <submittedName>
        <fullName evidence="7">Phenylacetic acid degradation bifunctional protein PaaZ</fullName>
    </submittedName>
</protein>
<gene>
    <name evidence="7" type="ORF">CVS27_07065</name>
</gene>
<dbReference type="Pfam" id="PF00171">
    <property type="entry name" value="Aldedh"/>
    <property type="match status" value="1"/>
</dbReference>
<dbReference type="NCBIfam" id="NF008868">
    <property type="entry name" value="PRK11903.1"/>
    <property type="match status" value="1"/>
</dbReference>
<dbReference type="CDD" id="cd07128">
    <property type="entry name" value="ALDH_MaoC-N"/>
    <property type="match status" value="1"/>
</dbReference>
<dbReference type="PANTHER" id="PTHR43111:SF1">
    <property type="entry name" value="ALDEHYDE DEHYDROGENASE B-RELATED"/>
    <property type="match status" value="1"/>
</dbReference>
<evidence type="ECO:0000259" key="6">
    <source>
        <dbReference type="Pfam" id="PF01575"/>
    </source>
</evidence>
<dbReference type="NCBIfam" id="TIGR02278">
    <property type="entry name" value="PaaN-DH"/>
    <property type="match status" value="1"/>
</dbReference>
<evidence type="ECO:0000313" key="8">
    <source>
        <dbReference type="Proteomes" id="UP000237061"/>
    </source>
</evidence>
<organism evidence="7 8">
    <name type="scientific">Arthrobacter glacialis</name>
    <dbReference type="NCBI Taxonomy" id="1664"/>
    <lineage>
        <taxon>Bacteria</taxon>
        <taxon>Bacillati</taxon>
        <taxon>Actinomycetota</taxon>
        <taxon>Actinomycetes</taxon>
        <taxon>Micrococcales</taxon>
        <taxon>Micrococcaceae</taxon>
        <taxon>Arthrobacter</taxon>
    </lineage>
</organism>
<evidence type="ECO:0000256" key="1">
    <source>
        <dbReference type="ARBA" id="ARBA00005254"/>
    </source>
</evidence>
<reference evidence="7 8" key="1">
    <citation type="submission" date="2018-01" db="EMBL/GenBank/DDBJ databases">
        <title>Arthrobacter sp. nov., from glaciers in China.</title>
        <authorList>
            <person name="Liu Q."/>
            <person name="Xin Y.-H."/>
        </authorList>
    </citation>
    <scope>NUCLEOTIDE SEQUENCE [LARGE SCALE GENOMIC DNA]</scope>
    <source>
        <strain evidence="7 8">HLT2-12-2</strain>
    </source>
</reference>
<dbReference type="Gene3D" id="3.40.309.10">
    <property type="entry name" value="Aldehyde Dehydrogenase, Chain A, domain 2"/>
    <property type="match status" value="1"/>
</dbReference>
<evidence type="ECO:0000256" key="4">
    <source>
        <dbReference type="SAM" id="MobiDB-lite"/>
    </source>
</evidence>
<dbReference type="Proteomes" id="UP000237061">
    <property type="component" value="Unassembled WGS sequence"/>
</dbReference>